<feature type="region of interest" description="Disordered" evidence="3">
    <location>
        <begin position="41"/>
        <end position="60"/>
    </location>
</feature>
<dbReference type="Pfam" id="PF00756">
    <property type="entry name" value="Esterase"/>
    <property type="match status" value="1"/>
</dbReference>
<keyword evidence="6" id="KW-1185">Reference proteome</keyword>
<dbReference type="InterPro" id="IPR029058">
    <property type="entry name" value="AB_hydrolase_fold"/>
</dbReference>
<dbReference type="InterPro" id="IPR050955">
    <property type="entry name" value="Plant_Biomass_Hydrol_Est"/>
</dbReference>
<keyword evidence="2 5" id="KW-0378">Hydrolase</keyword>
<protein>
    <submittedName>
        <fullName evidence="5">Alpha/beta hydrolase-fold protein</fullName>
    </submittedName>
</protein>
<dbReference type="GO" id="GO:0016787">
    <property type="term" value="F:hydrolase activity"/>
    <property type="evidence" value="ECO:0007669"/>
    <property type="project" value="UniProtKB-KW"/>
</dbReference>
<evidence type="ECO:0000313" key="6">
    <source>
        <dbReference type="Proteomes" id="UP001596455"/>
    </source>
</evidence>
<gene>
    <name evidence="5" type="ORF">ACFQQL_11405</name>
</gene>
<comment type="caution">
    <text evidence="5">The sequence shown here is derived from an EMBL/GenBank/DDBJ whole genome shotgun (WGS) entry which is preliminary data.</text>
</comment>
<dbReference type="PANTHER" id="PTHR43037:SF5">
    <property type="entry name" value="FERULOYL ESTERASE"/>
    <property type="match status" value="1"/>
</dbReference>
<accession>A0ABW2QAH7</accession>
<evidence type="ECO:0000256" key="1">
    <source>
        <dbReference type="ARBA" id="ARBA00022729"/>
    </source>
</evidence>
<dbReference type="Gene3D" id="3.40.50.1820">
    <property type="entry name" value="alpha/beta hydrolase"/>
    <property type="match status" value="1"/>
</dbReference>
<dbReference type="PANTHER" id="PTHR43037">
    <property type="entry name" value="UNNAMED PRODUCT-RELATED"/>
    <property type="match status" value="1"/>
</dbReference>
<evidence type="ECO:0000256" key="4">
    <source>
        <dbReference type="SAM" id="SignalP"/>
    </source>
</evidence>
<dbReference type="RefSeq" id="WP_382394411.1">
    <property type="nucleotide sequence ID" value="NZ_JBHTCQ010000002.1"/>
</dbReference>
<dbReference type="Proteomes" id="UP001596455">
    <property type="component" value="Unassembled WGS sequence"/>
</dbReference>
<evidence type="ECO:0000313" key="5">
    <source>
        <dbReference type="EMBL" id="MFC7405717.1"/>
    </source>
</evidence>
<evidence type="ECO:0000256" key="2">
    <source>
        <dbReference type="ARBA" id="ARBA00022801"/>
    </source>
</evidence>
<name>A0ABW2QAH7_9MICO</name>
<sequence>MDLGSPQPHVSRRPLRALALLGALALSTSAWGATAVGTGEPAAAGSPADGGGGGVAGLPDGVPPAALAAEPALPEPDGWPFSEDFPRTSGTHRLDDGALLWSDWLYDDTGAGRYSYEDPDAVANGADIFRAGIGLAGSRSYWRVDWNSLVDPDLPIAAWALDVDDDAGTGTAEWPADARVSSPGVDRTLVVSSRGAWLIGADGSRTDLLDAGAELVVDVEARSFVLSVPRTALRVNGEWRVRLAAGVANEAGTGFAAPPEAAGGTRVYNAAFRDREDEPYLVGGFGGMETRWNNGAQSAALTEGTVADFALDVDWRALARGATTPQPRPTGFSTRWYVSSVDLGQGLEPDVREPQGMPPDNRPRVYGRVQPYAIYVPTGYDRRSPAPLTILLHGGGGNHNSYAGTGAGELYGPMCEDRGSICITPLGRGDGTWFINEAELDVWEVWNRVAVTYSLDPERTVVAGHSMGGVATTRFAATHPDLFAAAGIVSGGGYINTDGVRSQEGDQLRAENLRTLRTFLDAGTEDIALENTLQWEDAIRAAGSPYRAHYYDGATHGDFGVLGWPELADYVADVPREVRPPQVMFRWQPGDERADLGMPVDRAYWVSELDERDPDARWSRIEATSAALDDTEYEPRVTEESLTIDGQAVEARELRLEPVGERETANAVSVDLQNVAHARIDLLTAGLDPDRPIAVRVTSDGAATLELDAGGRRTTVSVTAGSRTFVDLLD</sequence>
<organism evidence="5 6">
    <name type="scientific">Georgenia alba</name>
    <dbReference type="NCBI Taxonomy" id="2233858"/>
    <lineage>
        <taxon>Bacteria</taxon>
        <taxon>Bacillati</taxon>
        <taxon>Actinomycetota</taxon>
        <taxon>Actinomycetes</taxon>
        <taxon>Micrococcales</taxon>
        <taxon>Bogoriellaceae</taxon>
        <taxon>Georgenia</taxon>
    </lineage>
</organism>
<dbReference type="SUPFAM" id="SSF53474">
    <property type="entry name" value="alpha/beta-Hydrolases"/>
    <property type="match status" value="1"/>
</dbReference>
<evidence type="ECO:0000256" key="3">
    <source>
        <dbReference type="SAM" id="MobiDB-lite"/>
    </source>
</evidence>
<proteinExistence type="predicted"/>
<keyword evidence="1 4" id="KW-0732">Signal</keyword>
<feature type="signal peptide" evidence="4">
    <location>
        <begin position="1"/>
        <end position="32"/>
    </location>
</feature>
<dbReference type="InterPro" id="IPR000801">
    <property type="entry name" value="Esterase-like"/>
</dbReference>
<dbReference type="EMBL" id="JBHTCQ010000002">
    <property type="protein sequence ID" value="MFC7405717.1"/>
    <property type="molecule type" value="Genomic_DNA"/>
</dbReference>
<reference evidence="6" key="1">
    <citation type="journal article" date="2019" name="Int. J. Syst. Evol. Microbiol.">
        <title>The Global Catalogue of Microorganisms (GCM) 10K type strain sequencing project: providing services to taxonomists for standard genome sequencing and annotation.</title>
        <authorList>
            <consortium name="The Broad Institute Genomics Platform"/>
            <consortium name="The Broad Institute Genome Sequencing Center for Infectious Disease"/>
            <person name="Wu L."/>
            <person name="Ma J."/>
        </authorList>
    </citation>
    <scope>NUCLEOTIDE SEQUENCE [LARGE SCALE GENOMIC DNA]</scope>
    <source>
        <strain evidence="6">JCM 1490</strain>
    </source>
</reference>
<feature type="chain" id="PRO_5046872430" evidence="4">
    <location>
        <begin position="33"/>
        <end position="730"/>
    </location>
</feature>